<dbReference type="EMBL" id="CP101914">
    <property type="protein sequence ID" value="UUI03554.1"/>
    <property type="molecule type" value="Genomic_DNA"/>
</dbReference>
<keyword evidence="1" id="KW-0472">Membrane</keyword>
<sequence length="123" mass="13337">MTNQSEKLTEQKKTRGGGFQILGGTFLVIGIVILIWGFFEIPMNQWLGLDFLSFAFSGMVLITSGLAICKAPSFLTIVTILISALILALYIWAAAMGMGMGMTILSYIIAAAITLWLISLTLK</sequence>
<keyword evidence="1" id="KW-1133">Transmembrane helix</keyword>
<protein>
    <recommendedName>
        <fullName evidence="4">DUF4064 domain-containing protein</fullName>
    </recommendedName>
</protein>
<keyword evidence="3" id="KW-1185">Reference proteome</keyword>
<evidence type="ECO:0000313" key="2">
    <source>
        <dbReference type="EMBL" id="UUI03554.1"/>
    </source>
</evidence>
<feature type="transmembrane region" description="Helical" evidence="1">
    <location>
        <begin position="104"/>
        <end position="122"/>
    </location>
</feature>
<reference evidence="2" key="1">
    <citation type="submission" date="2022-07" db="EMBL/GenBank/DDBJ databases">
        <title>FELIX.</title>
        <authorList>
            <person name="Wan K.H."/>
            <person name="Park S."/>
            <person name="Lawrence Q."/>
            <person name="Eichenberger J.P."/>
            <person name="Booth B.W."/>
            <person name="Piaggio A.J."/>
            <person name="Chandler J.C."/>
            <person name="Franklin A.B."/>
            <person name="Celniker S.E."/>
        </authorList>
    </citation>
    <scope>NUCLEOTIDE SEQUENCE</scope>
    <source>
        <strain evidence="2">QA-1986 374</strain>
    </source>
</reference>
<accession>A0ABY5JTM8</accession>
<dbReference type="Proteomes" id="UP001059773">
    <property type="component" value="Chromosome"/>
</dbReference>
<proteinExistence type="predicted"/>
<keyword evidence="1" id="KW-0812">Transmembrane</keyword>
<name>A0ABY5JTM8_9BACI</name>
<feature type="transmembrane region" description="Helical" evidence="1">
    <location>
        <begin position="21"/>
        <end position="39"/>
    </location>
</feature>
<evidence type="ECO:0008006" key="4">
    <source>
        <dbReference type="Google" id="ProtNLM"/>
    </source>
</evidence>
<gene>
    <name evidence="2" type="ORF">NP439_02330</name>
</gene>
<evidence type="ECO:0000256" key="1">
    <source>
        <dbReference type="SAM" id="Phobius"/>
    </source>
</evidence>
<dbReference type="RefSeq" id="WP_256708613.1">
    <property type="nucleotide sequence ID" value="NZ_CP101914.1"/>
</dbReference>
<organism evidence="2 3">
    <name type="scientific">Oceanobacillus jeddahense</name>
    <dbReference type="NCBI Taxonomy" id="1462527"/>
    <lineage>
        <taxon>Bacteria</taxon>
        <taxon>Bacillati</taxon>
        <taxon>Bacillota</taxon>
        <taxon>Bacilli</taxon>
        <taxon>Bacillales</taxon>
        <taxon>Bacillaceae</taxon>
        <taxon>Oceanobacillus</taxon>
    </lineage>
</organism>
<feature type="transmembrane region" description="Helical" evidence="1">
    <location>
        <begin position="74"/>
        <end position="92"/>
    </location>
</feature>
<evidence type="ECO:0000313" key="3">
    <source>
        <dbReference type="Proteomes" id="UP001059773"/>
    </source>
</evidence>
<feature type="transmembrane region" description="Helical" evidence="1">
    <location>
        <begin position="51"/>
        <end position="69"/>
    </location>
</feature>